<evidence type="ECO:0000256" key="1">
    <source>
        <dbReference type="SAM" id="Phobius"/>
    </source>
</evidence>
<dbReference type="PANTHER" id="PTHR43229:SF6">
    <property type="entry name" value="ABC-TYPE MULTIDRUG TRANSPORT SYSTEM, PERMEASE COMPONENT"/>
    <property type="match status" value="1"/>
</dbReference>
<dbReference type="RefSeq" id="WP_226591976.1">
    <property type="nucleotide sequence ID" value="NZ_BLAY01000213.1"/>
</dbReference>
<dbReference type="Proteomes" id="UP001050975">
    <property type="component" value="Unassembled WGS sequence"/>
</dbReference>
<keyword evidence="1" id="KW-1133">Transmembrane helix</keyword>
<feature type="transmembrane region" description="Helical" evidence="1">
    <location>
        <begin position="58"/>
        <end position="75"/>
    </location>
</feature>
<proteinExistence type="predicted"/>
<dbReference type="EMBL" id="BLAY01000213">
    <property type="protein sequence ID" value="GET43300.1"/>
    <property type="molecule type" value="Genomic_DNA"/>
</dbReference>
<organism evidence="2 3">
    <name type="scientific">Microseira wollei NIES-4236</name>
    <dbReference type="NCBI Taxonomy" id="2530354"/>
    <lineage>
        <taxon>Bacteria</taxon>
        <taxon>Bacillati</taxon>
        <taxon>Cyanobacteriota</taxon>
        <taxon>Cyanophyceae</taxon>
        <taxon>Oscillatoriophycideae</taxon>
        <taxon>Aerosakkonematales</taxon>
        <taxon>Aerosakkonemataceae</taxon>
        <taxon>Microseira</taxon>
    </lineage>
</organism>
<sequence length="257" mass="28497">MFELFLAELRRAWIQFRRYPFESIGGIIITTTFFYGLFLSAKYMAGPSLQFGDRLDSIVIGYVLWTLMIFILADISGELQQEASTGTLEQLFLSSFGATKVFLMRTLANLSFQIILTFGILLIIMGLTGSRLYFPPALLFPLVTVVLGAYGIAFTMGSIALLFKRIQRLLGIIQFLLLFLIATPVETWTGPLKVLGELLPITPGAGLLRALMARGESLDLMKLGIAFINGVVYFAIGLVVFRVAEREAKRRGILGGY</sequence>
<dbReference type="InterPro" id="IPR051784">
    <property type="entry name" value="Nod_factor_ABC_transporter"/>
</dbReference>
<comment type="caution">
    <text evidence="2">The sequence shown here is derived from an EMBL/GenBank/DDBJ whole genome shotgun (WGS) entry which is preliminary data.</text>
</comment>
<reference evidence="2" key="1">
    <citation type="submission" date="2019-10" db="EMBL/GenBank/DDBJ databases">
        <title>Draft genome sequece of Microseira wollei NIES-4236.</title>
        <authorList>
            <person name="Yamaguchi H."/>
            <person name="Suzuki S."/>
            <person name="Kawachi M."/>
        </authorList>
    </citation>
    <scope>NUCLEOTIDE SEQUENCE</scope>
    <source>
        <strain evidence="2">NIES-4236</strain>
    </source>
</reference>
<keyword evidence="1" id="KW-0472">Membrane</keyword>
<dbReference type="PANTHER" id="PTHR43229">
    <property type="entry name" value="NODULATION PROTEIN J"/>
    <property type="match status" value="1"/>
</dbReference>
<accession>A0AAV3XS87</accession>
<dbReference type="AlphaFoldDB" id="A0AAV3XS87"/>
<feature type="transmembrane region" description="Helical" evidence="1">
    <location>
        <begin position="107"/>
        <end position="127"/>
    </location>
</feature>
<feature type="transmembrane region" description="Helical" evidence="1">
    <location>
        <begin position="220"/>
        <end position="241"/>
    </location>
</feature>
<protein>
    <submittedName>
        <fullName evidence="2">ABC-2 type transporter, permease protein</fullName>
    </submittedName>
</protein>
<evidence type="ECO:0000313" key="3">
    <source>
        <dbReference type="Proteomes" id="UP001050975"/>
    </source>
</evidence>
<feature type="transmembrane region" description="Helical" evidence="1">
    <location>
        <begin position="21"/>
        <end position="38"/>
    </location>
</feature>
<keyword evidence="1" id="KW-0812">Transmembrane</keyword>
<feature type="transmembrane region" description="Helical" evidence="1">
    <location>
        <begin position="139"/>
        <end position="162"/>
    </location>
</feature>
<feature type="transmembrane region" description="Helical" evidence="1">
    <location>
        <begin position="169"/>
        <end position="185"/>
    </location>
</feature>
<gene>
    <name evidence="2" type="ORF">MiSe_81220</name>
</gene>
<evidence type="ECO:0000313" key="2">
    <source>
        <dbReference type="EMBL" id="GET43300.1"/>
    </source>
</evidence>
<name>A0AAV3XS87_9CYAN</name>
<keyword evidence="3" id="KW-1185">Reference proteome</keyword>